<evidence type="ECO:0000313" key="9">
    <source>
        <dbReference type="EMBL" id="HEC78726.1"/>
    </source>
</evidence>
<evidence type="ECO:0000256" key="2">
    <source>
        <dbReference type="ARBA" id="ARBA00022448"/>
    </source>
</evidence>
<feature type="transmembrane region" description="Helical" evidence="7">
    <location>
        <begin position="398"/>
        <end position="418"/>
    </location>
</feature>
<dbReference type="Proteomes" id="UP000885826">
    <property type="component" value="Unassembled WGS sequence"/>
</dbReference>
<dbReference type="PANTHER" id="PTHR43266">
    <property type="entry name" value="MACROLIDE-EFFLUX PROTEIN"/>
    <property type="match status" value="1"/>
</dbReference>
<feature type="transmembrane region" description="Helical" evidence="7">
    <location>
        <begin position="244"/>
        <end position="267"/>
    </location>
</feature>
<feature type="transmembrane region" description="Helical" evidence="7">
    <location>
        <begin position="142"/>
        <end position="161"/>
    </location>
</feature>
<evidence type="ECO:0000259" key="8">
    <source>
        <dbReference type="PROSITE" id="PS50850"/>
    </source>
</evidence>
<feature type="transmembrane region" description="Helical" evidence="7">
    <location>
        <begin position="310"/>
        <end position="328"/>
    </location>
</feature>
<sequence length="431" mass="47806">MWATLKNRDFSIFVFSQTISQFGDKLDYIALIGVIGLYPGARTPFLLSQLAIFMTLPVLIFGPIAGVLVDRWHKKKVMVVCDTLRMVCAILIPILFLLTKNIYPVFGVVFFMFLLTLFFNSARSAIIPNLVPHDGILRANSVVNFVGRGATFLGMLTGGFIVDWQMWDKFIGLAGWIVAFILDALTFGVSAVMLYVMKVRLPEIKKQEQHLEARGFLLLVRNGLVKVWKELKHAVQIILKERNLGFTMISILLLIIAGSIIYVLVIPTIQKEMAWGTRGVGFLAAVGALGLLSGAWLVGVFGHHFDLKKLIIVCFILLAGTLFVFPFLNHLWMFAVAVFIGGIAISPVFIGQETLIHRYADEFVRGRMFSIRDWILNGSFVAAALVVGFLATVVAKNFLFYVFGILLAVLAVVSWLILARGKGSAVSQDNA</sequence>
<evidence type="ECO:0000256" key="3">
    <source>
        <dbReference type="ARBA" id="ARBA00022475"/>
    </source>
</evidence>
<comment type="caution">
    <text evidence="9">The sequence shown here is derived from an EMBL/GenBank/DDBJ whole genome shotgun (WGS) entry which is preliminary data.</text>
</comment>
<evidence type="ECO:0000256" key="7">
    <source>
        <dbReference type="SAM" id="Phobius"/>
    </source>
</evidence>
<dbReference type="CDD" id="cd06173">
    <property type="entry name" value="MFS_MefA_like"/>
    <property type="match status" value="1"/>
</dbReference>
<evidence type="ECO:0000313" key="10">
    <source>
        <dbReference type="Proteomes" id="UP000885826"/>
    </source>
</evidence>
<feature type="transmembrane region" description="Helical" evidence="7">
    <location>
        <begin position="173"/>
        <end position="196"/>
    </location>
</feature>
<dbReference type="PROSITE" id="PS50850">
    <property type="entry name" value="MFS"/>
    <property type="match status" value="1"/>
</dbReference>
<feature type="transmembrane region" description="Helical" evidence="7">
    <location>
        <begin position="46"/>
        <end position="69"/>
    </location>
</feature>
<dbReference type="GO" id="GO:0022857">
    <property type="term" value="F:transmembrane transporter activity"/>
    <property type="evidence" value="ECO:0007669"/>
    <property type="project" value="InterPro"/>
</dbReference>
<organism evidence="9 10">
    <name type="scientific">candidate division WOR-3 bacterium</name>
    <dbReference type="NCBI Taxonomy" id="2052148"/>
    <lineage>
        <taxon>Bacteria</taxon>
        <taxon>Bacteria division WOR-3</taxon>
    </lineage>
</organism>
<evidence type="ECO:0000256" key="1">
    <source>
        <dbReference type="ARBA" id="ARBA00004651"/>
    </source>
</evidence>
<dbReference type="AlphaFoldDB" id="A0A9C9ENS0"/>
<dbReference type="GO" id="GO:0005886">
    <property type="term" value="C:plasma membrane"/>
    <property type="evidence" value="ECO:0007669"/>
    <property type="project" value="UniProtKB-SubCell"/>
</dbReference>
<protein>
    <submittedName>
        <fullName evidence="9">MFS transporter</fullName>
    </submittedName>
</protein>
<feature type="transmembrane region" description="Helical" evidence="7">
    <location>
        <begin position="102"/>
        <end position="121"/>
    </location>
</feature>
<keyword evidence="2" id="KW-0813">Transport</keyword>
<feature type="domain" description="Major facilitator superfamily (MFS) profile" evidence="8">
    <location>
        <begin position="243"/>
        <end position="431"/>
    </location>
</feature>
<dbReference type="Gene3D" id="1.20.1250.20">
    <property type="entry name" value="MFS general substrate transporter like domains"/>
    <property type="match status" value="1"/>
</dbReference>
<dbReference type="PANTHER" id="PTHR43266:SF2">
    <property type="entry name" value="MAJOR FACILITATOR SUPERFAMILY (MFS) PROFILE DOMAIN-CONTAINING PROTEIN"/>
    <property type="match status" value="1"/>
</dbReference>
<reference evidence="9" key="1">
    <citation type="journal article" date="2020" name="mSystems">
        <title>Genome- and Community-Level Interaction Insights into Carbon Utilization and Element Cycling Functions of Hydrothermarchaeota in Hydrothermal Sediment.</title>
        <authorList>
            <person name="Zhou Z."/>
            <person name="Liu Y."/>
            <person name="Xu W."/>
            <person name="Pan J."/>
            <person name="Luo Z.H."/>
            <person name="Li M."/>
        </authorList>
    </citation>
    <scope>NUCLEOTIDE SEQUENCE</scope>
    <source>
        <strain evidence="9">HyVt-388</strain>
    </source>
</reference>
<feature type="transmembrane region" description="Helical" evidence="7">
    <location>
        <begin position="334"/>
        <end position="353"/>
    </location>
</feature>
<evidence type="ECO:0000256" key="5">
    <source>
        <dbReference type="ARBA" id="ARBA00022989"/>
    </source>
</evidence>
<evidence type="ECO:0000256" key="4">
    <source>
        <dbReference type="ARBA" id="ARBA00022692"/>
    </source>
</evidence>
<dbReference type="SUPFAM" id="SSF103473">
    <property type="entry name" value="MFS general substrate transporter"/>
    <property type="match status" value="1"/>
</dbReference>
<gene>
    <name evidence="9" type="ORF">ENI34_06245</name>
</gene>
<dbReference type="InterPro" id="IPR011701">
    <property type="entry name" value="MFS"/>
</dbReference>
<evidence type="ECO:0000256" key="6">
    <source>
        <dbReference type="ARBA" id="ARBA00023136"/>
    </source>
</evidence>
<name>A0A9C9ENS0_UNCW3</name>
<dbReference type="InterPro" id="IPR036259">
    <property type="entry name" value="MFS_trans_sf"/>
</dbReference>
<dbReference type="InterPro" id="IPR020846">
    <property type="entry name" value="MFS_dom"/>
</dbReference>
<proteinExistence type="predicted"/>
<keyword evidence="3" id="KW-1003">Cell membrane</keyword>
<dbReference type="Pfam" id="PF07690">
    <property type="entry name" value="MFS_1"/>
    <property type="match status" value="1"/>
</dbReference>
<feature type="transmembrane region" description="Helical" evidence="7">
    <location>
        <begin position="374"/>
        <end position="392"/>
    </location>
</feature>
<feature type="transmembrane region" description="Helical" evidence="7">
    <location>
        <begin position="76"/>
        <end position="96"/>
    </location>
</feature>
<comment type="subcellular location">
    <subcellularLocation>
        <location evidence="1">Cell membrane</location>
        <topology evidence="1">Multi-pass membrane protein</topology>
    </subcellularLocation>
</comment>
<feature type="transmembrane region" description="Helical" evidence="7">
    <location>
        <begin position="279"/>
        <end position="298"/>
    </location>
</feature>
<accession>A0A9C9ENS0</accession>
<keyword evidence="4 7" id="KW-0812">Transmembrane</keyword>
<dbReference type="EMBL" id="DRIG01000066">
    <property type="protein sequence ID" value="HEC78726.1"/>
    <property type="molecule type" value="Genomic_DNA"/>
</dbReference>
<keyword evidence="5 7" id="KW-1133">Transmembrane helix</keyword>
<keyword evidence="6 7" id="KW-0472">Membrane</keyword>